<organism evidence="1 2">
    <name type="scientific">Novosphingobium ginsenosidimutans</name>
    <dbReference type="NCBI Taxonomy" id="1176536"/>
    <lineage>
        <taxon>Bacteria</taxon>
        <taxon>Pseudomonadati</taxon>
        <taxon>Pseudomonadota</taxon>
        <taxon>Alphaproteobacteria</taxon>
        <taxon>Sphingomonadales</taxon>
        <taxon>Sphingomonadaceae</taxon>
        <taxon>Novosphingobium</taxon>
    </lineage>
</organism>
<dbReference type="Proteomes" id="UP000321172">
    <property type="component" value="Chromosome"/>
</dbReference>
<evidence type="ECO:0000313" key="2">
    <source>
        <dbReference type="Proteomes" id="UP000321172"/>
    </source>
</evidence>
<dbReference type="OrthoDB" id="7189816at2"/>
<accession>A0A5B8S5B9</accession>
<sequence length="156" mass="17012">MLILYALLSAAPTSASLGPAWATFSRDPQLRAFEETVEIGTLGLNRETGQLEYWMRRTVTTAHTTKTSWADSRTCAEVRPAVEGMENIRIPSIHSPSSNGKQTVTLDGTIYRLAVPSTDGRIEFDGNIGSSVGGWIDASLLSLEKCWSEQPPSPRT</sequence>
<name>A0A5B8S5B9_9SPHN</name>
<evidence type="ECO:0000313" key="1">
    <source>
        <dbReference type="EMBL" id="QEA15937.1"/>
    </source>
</evidence>
<reference evidence="1 2" key="1">
    <citation type="journal article" date="2013" name="J. Microbiol. Biotechnol.">
        <title>Novosphingobium ginsenosidimutans sp. nov., with the ability to convert ginsenoside.</title>
        <authorList>
            <person name="Kim J.K."/>
            <person name="He D."/>
            <person name="Liu Q.M."/>
            <person name="Park H.Y."/>
            <person name="Jung M.S."/>
            <person name="Yoon M.H."/>
            <person name="Kim S.C."/>
            <person name="Im W.T."/>
        </authorList>
    </citation>
    <scope>NUCLEOTIDE SEQUENCE [LARGE SCALE GENOMIC DNA]</scope>
    <source>
        <strain evidence="1 2">FW-6</strain>
    </source>
</reference>
<keyword evidence="2" id="KW-1185">Reference proteome</keyword>
<gene>
    <name evidence="1" type="ORF">FRF71_07195</name>
</gene>
<dbReference type="KEGG" id="ngf:FRF71_07195"/>
<proteinExistence type="predicted"/>
<dbReference type="RefSeq" id="WP_147089969.1">
    <property type="nucleotide sequence ID" value="NZ_BAABJD010000001.1"/>
</dbReference>
<dbReference type="EMBL" id="CP042345">
    <property type="protein sequence ID" value="QEA15937.1"/>
    <property type="molecule type" value="Genomic_DNA"/>
</dbReference>
<protein>
    <submittedName>
        <fullName evidence="1">Uncharacterized protein</fullName>
    </submittedName>
</protein>
<dbReference type="AlphaFoldDB" id="A0A5B8S5B9"/>